<dbReference type="InterPro" id="IPR011107">
    <property type="entry name" value="PPI_Ypi1"/>
</dbReference>
<dbReference type="PANTHER" id="PTHR20835">
    <property type="entry name" value="E3 UBIQUITIN-PROTEIN LIGASE PPP1R11-RELATED"/>
    <property type="match status" value="1"/>
</dbReference>
<accession>A0A1X6MMH3</accession>
<reference evidence="4 5" key="1">
    <citation type="submission" date="2017-04" db="EMBL/GenBank/DDBJ databases">
        <title>Genome Sequence of the Model Brown-Rot Fungus Postia placenta SB12.</title>
        <authorList>
            <consortium name="DOE Joint Genome Institute"/>
            <person name="Gaskell J."/>
            <person name="Kersten P."/>
            <person name="Larrondo L.F."/>
            <person name="Canessa P."/>
            <person name="Martinez D."/>
            <person name="Hibbett D."/>
            <person name="Schmoll M."/>
            <person name="Kubicek C.P."/>
            <person name="Martinez A.T."/>
            <person name="Yadav J."/>
            <person name="Master E."/>
            <person name="Magnuson J.K."/>
            <person name="James T."/>
            <person name="Yaver D."/>
            <person name="Berka R."/>
            <person name="Labutti K."/>
            <person name="Lipzen A."/>
            <person name="Aerts A."/>
            <person name="Barry K."/>
            <person name="Henrissat B."/>
            <person name="Blanchette R."/>
            <person name="Grigoriev I."/>
            <person name="Cullen D."/>
        </authorList>
    </citation>
    <scope>NUCLEOTIDE SEQUENCE [LARGE SCALE GENOMIC DNA]</scope>
    <source>
        <strain evidence="4 5">MAD-698-R-SB12</strain>
    </source>
</reference>
<feature type="compositionally biased region" description="Basic residues" evidence="3">
    <location>
        <begin position="156"/>
        <end position="170"/>
    </location>
</feature>
<evidence type="ECO:0000256" key="2">
    <source>
        <dbReference type="RuleBase" id="RU367162"/>
    </source>
</evidence>
<organism evidence="4 5">
    <name type="scientific">Postia placenta MAD-698-R-SB12</name>
    <dbReference type="NCBI Taxonomy" id="670580"/>
    <lineage>
        <taxon>Eukaryota</taxon>
        <taxon>Fungi</taxon>
        <taxon>Dikarya</taxon>
        <taxon>Basidiomycota</taxon>
        <taxon>Agaricomycotina</taxon>
        <taxon>Agaricomycetes</taxon>
        <taxon>Polyporales</taxon>
        <taxon>Adustoporiaceae</taxon>
        <taxon>Rhodonia</taxon>
    </lineage>
</organism>
<dbReference type="PANTHER" id="PTHR20835:SF0">
    <property type="entry name" value="E3 UBIQUITIN-PROTEIN LIGASE PPP1R11"/>
    <property type="match status" value="1"/>
</dbReference>
<evidence type="ECO:0000313" key="4">
    <source>
        <dbReference type="EMBL" id="OSX57560.1"/>
    </source>
</evidence>
<feature type="compositionally biased region" description="Acidic residues" evidence="3">
    <location>
        <begin position="90"/>
        <end position="100"/>
    </location>
</feature>
<feature type="compositionally biased region" description="Polar residues" evidence="3">
    <location>
        <begin position="9"/>
        <end position="26"/>
    </location>
</feature>
<dbReference type="GeneID" id="36331914"/>
<dbReference type="OrthoDB" id="307488at2759"/>
<dbReference type="Proteomes" id="UP000194127">
    <property type="component" value="Unassembled WGS sequence"/>
</dbReference>
<keyword evidence="5" id="KW-1185">Reference proteome</keyword>
<name>A0A1X6MMH3_9APHY</name>
<dbReference type="GO" id="GO:0005634">
    <property type="term" value="C:nucleus"/>
    <property type="evidence" value="ECO:0007669"/>
    <property type="project" value="UniProtKB-SubCell"/>
</dbReference>
<feature type="region of interest" description="Disordered" evidence="3">
    <location>
        <begin position="1"/>
        <end position="170"/>
    </location>
</feature>
<protein>
    <recommendedName>
        <fullName evidence="2">Type 1 phosphatases regulator</fullName>
    </recommendedName>
</protein>
<dbReference type="STRING" id="670580.A0A1X6MMH3"/>
<dbReference type="AlphaFoldDB" id="A0A1X6MMH3"/>
<feature type="compositionally biased region" description="Basic residues" evidence="3">
    <location>
        <begin position="46"/>
        <end position="58"/>
    </location>
</feature>
<feature type="compositionally biased region" description="Basic residues" evidence="3">
    <location>
        <begin position="108"/>
        <end position="118"/>
    </location>
</feature>
<keyword evidence="2" id="KW-0539">Nucleus</keyword>
<evidence type="ECO:0000256" key="3">
    <source>
        <dbReference type="SAM" id="MobiDB-lite"/>
    </source>
</evidence>
<dbReference type="RefSeq" id="XP_024334354.1">
    <property type="nucleotide sequence ID" value="XM_024486965.1"/>
</dbReference>
<dbReference type="GO" id="GO:0008157">
    <property type="term" value="F:protein phosphatase 1 binding"/>
    <property type="evidence" value="ECO:0007669"/>
    <property type="project" value="TreeGrafter"/>
</dbReference>
<comment type="function">
    <text evidence="2">Regulator of type 1 phosphatases which maintains protein phosphatase activity under strict control.</text>
</comment>
<dbReference type="GO" id="GO:0004865">
    <property type="term" value="F:protein serine/threonine phosphatase inhibitor activity"/>
    <property type="evidence" value="ECO:0007669"/>
    <property type="project" value="UniProtKB-UniRule"/>
</dbReference>
<comment type="similarity">
    <text evidence="1 2">Belongs to the YPI1 family.</text>
</comment>
<sequence>MSFVATRPRPSTSAPSDGSRTITVHDNQPGEGDASPNANSESVGRLRLRGAPRNRPRVVWREDVVDNEGAGKKSSKICCIYHKPKKFDESSSEESSDSDSDSSCSHGHPSRSHRHHHPATSGSADGQAVRGGDSGTVVEELSDISDDVNMYERMSGGRKSHKKGKKPVRD</sequence>
<dbReference type="Pfam" id="PF07491">
    <property type="entry name" value="PPI_Ypi1"/>
    <property type="match status" value="1"/>
</dbReference>
<proteinExistence type="inferred from homology"/>
<evidence type="ECO:0000313" key="5">
    <source>
        <dbReference type="Proteomes" id="UP000194127"/>
    </source>
</evidence>
<gene>
    <name evidence="4" type="ORF">POSPLADRAFT_1155659</name>
</gene>
<comment type="subcellular location">
    <subcellularLocation>
        <location evidence="2">Nucleus</location>
    </subcellularLocation>
</comment>
<evidence type="ECO:0000256" key="1">
    <source>
        <dbReference type="ARBA" id="ARBA00005605"/>
    </source>
</evidence>
<dbReference type="EMBL" id="KZ110607">
    <property type="protein sequence ID" value="OSX57560.1"/>
    <property type="molecule type" value="Genomic_DNA"/>
</dbReference>